<feature type="compositionally biased region" description="Basic and acidic residues" evidence="1">
    <location>
        <begin position="298"/>
        <end position="312"/>
    </location>
</feature>
<organism evidence="3 4">
    <name type="scientific">Streptomyces triticiradicis</name>
    <dbReference type="NCBI Taxonomy" id="2651189"/>
    <lineage>
        <taxon>Bacteria</taxon>
        <taxon>Bacillati</taxon>
        <taxon>Actinomycetota</taxon>
        <taxon>Actinomycetes</taxon>
        <taxon>Kitasatosporales</taxon>
        <taxon>Streptomycetaceae</taxon>
        <taxon>Streptomyces</taxon>
    </lineage>
</organism>
<protein>
    <submittedName>
        <fullName evidence="3">Uncharacterized protein</fullName>
    </submittedName>
</protein>
<keyword evidence="4" id="KW-1185">Reference proteome</keyword>
<keyword evidence="2" id="KW-0812">Transmembrane</keyword>
<keyword evidence="2" id="KW-1133">Transmembrane helix</keyword>
<sequence length="507" mass="53120">MSRLPRGVWAAAGVLAVAAAVGVPSERAVAAGARLEVTSSAGGYTVGSYTLEAMPYTDRDPNTGNSVKLANTGATKITSYTLTVDYSSLGGAVDVTAPFSGCEKKTEGVLVCQGKDAPAPGRTTRLDNFRVRSLKGVRGGTTGEIRVSGQADGAAITERVWKVHVVDVGFAQDRFTGELKGEVKPGAEVRPGAGFTYFGANTLKGTDLSMHAGHGSFKQEFGNCTYGKLPIPMDSDPGILTDLAFPAAVCHFDNTIEVGDSFDVSPGPLRVDDDALGTALISHLGDTDQLRKMTDVHPGKGPELKLVPRPDDAPPGNPQDNRGGVGYKVDTTADAEAVGASAEGRPGDVVTVQVGYRNNGPGGMPTWTGTEPLEDPSVATTITIPPGTTVVKVPKRCWAEDDHETRTGGRVYTCRGENNEWWVGSGERLIWPFKLRIDKAPVKPGKVSLKVLRESDSNTRNDTTAITVKAPHATGAGAAPWIAGTAGVLAAGAGTVLFVTARRRRRT</sequence>
<dbReference type="Proteomes" id="UP000442990">
    <property type="component" value="Unassembled WGS sequence"/>
</dbReference>
<evidence type="ECO:0000313" key="3">
    <source>
        <dbReference type="EMBL" id="KAB1986333.1"/>
    </source>
</evidence>
<evidence type="ECO:0000256" key="1">
    <source>
        <dbReference type="SAM" id="MobiDB-lite"/>
    </source>
</evidence>
<keyword evidence="2" id="KW-0472">Membrane</keyword>
<feature type="region of interest" description="Disordered" evidence="1">
    <location>
        <begin position="298"/>
        <end position="327"/>
    </location>
</feature>
<feature type="transmembrane region" description="Helical" evidence="2">
    <location>
        <begin position="481"/>
        <end position="501"/>
    </location>
</feature>
<reference evidence="3 4" key="1">
    <citation type="submission" date="2019-09" db="EMBL/GenBank/DDBJ databases">
        <title>Isolation and identification of active actinomycetes.</title>
        <authorList>
            <person name="Yu Z."/>
            <person name="Han C."/>
            <person name="Yu B."/>
        </authorList>
    </citation>
    <scope>NUCLEOTIDE SEQUENCE [LARGE SCALE GENOMIC DNA]</scope>
    <source>
        <strain evidence="3 4">NEAU-H2</strain>
    </source>
</reference>
<dbReference type="RefSeq" id="WP_151471307.1">
    <property type="nucleotide sequence ID" value="NZ_WBKG01000020.1"/>
</dbReference>
<gene>
    <name evidence="3" type="ORF">F8144_23380</name>
</gene>
<name>A0A7J5DBY5_9ACTN</name>
<proteinExistence type="predicted"/>
<comment type="caution">
    <text evidence="3">The sequence shown here is derived from an EMBL/GenBank/DDBJ whole genome shotgun (WGS) entry which is preliminary data.</text>
</comment>
<evidence type="ECO:0000313" key="4">
    <source>
        <dbReference type="Proteomes" id="UP000442990"/>
    </source>
</evidence>
<evidence type="ECO:0000256" key="2">
    <source>
        <dbReference type="SAM" id="Phobius"/>
    </source>
</evidence>
<dbReference type="EMBL" id="WBKG01000020">
    <property type="protein sequence ID" value="KAB1986333.1"/>
    <property type="molecule type" value="Genomic_DNA"/>
</dbReference>
<accession>A0A7J5DBY5</accession>
<dbReference type="AlphaFoldDB" id="A0A7J5DBY5"/>